<evidence type="ECO:0000256" key="11">
    <source>
        <dbReference type="PIRNR" id="PIRNR001461"/>
    </source>
</evidence>
<evidence type="ECO:0000313" key="16">
    <source>
        <dbReference type="Proteomes" id="UP000051451"/>
    </source>
</evidence>
<feature type="binding site" evidence="10 13">
    <location>
        <position position="31"/>
    </location>
    <ligand>
        <name>a divalent metal cation</name>
        <dbReference type="ChEBI" id="CHEBI:60240"/>
    </ligand>
</feature>
<keyword evidence="13" id="KW-0862">Zinc</keyword>
<dbReference type="Gene3D" id="3.20.20.70">
    <property type="entry name" value="Aldolase class I"/>
    <property type="match status" value="1"/>
</dbReference>
<organism evidence="15 16">
    <name type="scientific">Liquorilactobacillus ghanensis DSM 18630</name>
    <dbReference type="NCBI Taxonomy" id="1423750"/>
    <lineage>
        <taxon>Bacteria</taxon>
        <taxon>Bacillati</taxon>
        <taxon>Bacillota</taxon>
        <taxon>Bacilli</taxon>
        <taxon>Lactobacillales</taxon>
        <taxon>Lactobacillaceae</taxon>
        <taxon>Liquorilactobacillus</taxon>
    </lineage>
</organism>
<dbReference type="STRING" id="1423750.FC89_GL000075"/>
<evidence type="ECO:0000256" key="13">
    <source>
        <dbReference type="PIRSR" id="PIRSR001461-2"/>
    </source>
</evidence>
<dbReference type="GO" id="GO:0006098">
    <property type="term" value="P:pentose-phosphate shunt"/>
    <property type="evidence" value="ECO:0007669"/>
    <property type="project" value="UniProtKB-UniRule"/>
</dbReference>
<comment type="catalytic activity">
    <reaction evidence="1 10 11">
        <text>D-ribulose 5-phosphate = D-xylulose 5-phosphate</text>
        <dbReference type="Rhea" id="RHEA:13677"/>
        <dbReference type="ChEBI" id="CHEBI:57737"/>
        <dbReference type="ChEBI" id="CHEBI:58121"/>
        <dbReference type="EC" id="5.1.3.1"/>
    </reaction>
</comment>
<dbReference type="GO" id="GO:0004750">
    <property type="term" value="F:D-ribulose-phosphate 3-epimerase activity"/>
    <property type="evidence" value="ECO:0007669"/>
    <property type="project" value="UniProtKB-UniRule"/>
</dbReference>
<evidence type="ECO:0000256" key="8">
    <source>
        <dbReference type="ARBA" id="ARBA00022723"/>
    </source>
</evidence>
<accession>A0A0R1VW13</accession>
<dbReference type="EMBL" id="AZGB01000005">
    <property type="protein sequence ID" value="KRM07636.1"/>
    <property type="molecule type" value="Genomic_DNA"/>
</dbReference>
<evidence type="ECO:0000256" key="7">
    <source>
        <dbReference type="ARBA" id="ARBA00013188"/>
    </source>
</evidence>
<dbReference type="EC" id="5.1.3.1" evidence="7 10"/>
<protein>
    <recommendedName>
        <fullName evidence="7 10">Ribulose-phosphate 3-epimerase</fullName>
        <ecNumber evidence="7 10">5.1.3.1</ecNumber>
    </recommendedName>
</protein>
<feature type="binding site" evidence="10 14">
    <location>
        <begin position="140"/>
        <end position="143"/>
    </location>
    <ligand>
        <name>substrate</name>
    </ligand>
</feature>
<feature type="active site" description="Proton donor" evidence="10 12">
    <location>
        <position position="173"/>
    </location>
</feature>
<evidence type="ECO:0000256" key="12">
    <source>
        <dbReference type="PIRSR" id="PIRSR001461-1"/>
    </source>
</evidence>
<dbReference type="GO" id="GO:0046872">
    <property type="term" value="F:metal ion binding"/>
    <property type="evidence" value="ECO:0007669"/>
    <property type="project" value="UniProtKB-UniRule"/>
</dbReference>
<feature type="binding site" evidence="10 13">
    <location>
        <position position="173"/>
    </location>
    <ligand>
        <name>a divalent metal cation</name>
        <dbReference type="ChEBI" id="CHEBI:60240"/>
    </ligand>
</feature>
<feature type="active site" description="Proton acceptor" evidence="10 12">
    <location>
        <position position="33"/>
    </location>
</feature>
<evidence type="ECO:0000313" key="15">
    <source>
        <dbReference type="EMBL" id="KRM07636.1"/>
    </source>
</evidence>
<feature type="binding site" evidence="10 13">
    <location>
        <position position="33"/>
    </location>
    <ligand>
        <name>a divalent metal cation</name>
        <dbReference type="ChEBI" id="CHEBI:60240"/>
    </ligand>
</feature>
<keyword evidence="16" id="KW-1185">Reference proteome</keyword>
<evidence type="ECO:0000256" key="2">
    <source>
        <dbReference type="ARBA" id="ARBA00001936"/>
    </source>
</evidence>
<keyword evidence="9 10" id="KW-0413">Isomerase</keyword>
<comment type="pathway">
    <text evidence="10">Carbohydrate degradation.</text>
</comment>
<dbReference type="PANTHER" id="PTHR11749">
    <property type="entry name" value="RIBULOSE-5-PHOSPHATE-3-EPIMERASE"/>
    <property type="match status" value="1"/>
</dbReference>
<dbReference type="RefSeq" id="WP_057870881.1">
    <property type="nucleotide sequence ID" value="NZ_AZGB01000005.1"/>
</dbReference>
<comment type="similarity">
    <text evidence="6 10 11">Belongs to the ribulose-phosphate 3-epimerase family.</text>
</comment>
<dbReference type="PATRIC" id="fig|1423750.3.peg.76"/>
<feature type="binding site" evidence="10 14">
    <location>
        <begin position="195"/>
        <end position="196"/>
    </location>
    <ligand>
        <name>substrate</name>
    </ligand>
</feature>
<comment type="cofactor">
    <cofactor evidence="4">
        <name>Zn(2+)</name>
        <dbReference type="ChEBI" id="CHEBI:29105"/>
    </cofactor>
</comment>
<dbReference type="NCBIfam" id="TIGR01163">
    <property type="entry name" value="rpe"/>
    <property type="match status" value="1"/>
</dbReference>
<dbReference type="PROSITE" id="PS01086">
    <property type="entry name" value="RIBUL_P_3_EPIMER_2"/>
    <property type="match status" value="1"/>
</dbReference>
<dbReference type="InterPro" id="IPR013785">
    <property type="entry name" value="Aldolase_TIM"/>
</dbReference>
<comment type="caution">
    <text evidence="15">The sequence shown here is derived from an EMBL/GenBank/DDBJ whole genome shotgun (WGS) entry which is preliminary data.</text>
</comment>
<evidence type="ECO:0000256" key="1">
    <source>
        <dbReference type="ARBA" id="ARBA00001782"/>
    </source>
</evidence>
<dbReference type="InterPro" id="IPR026019">
    <property type="entry name" value="Ribul_P_3_epim"/>
</dbReference>
<evidence type="ECO:0000256" key="3">
    <source>
        <dbReference type="ARBA" id="ARBA00001941"/>
    </source>
</evidence>
<dbReference type="Pfam" id="PF00834">
    <property type="entry name" value="Ribul_P_3_epim"/>
    <property type="match status" value="1"/>
</dbReference>
<comment type="cofactor">
    <cofactor evidence="5">
        <name>Fe(2+)</name>
        <dbReference type="ChEBI" id="CHEBI:29033"/>
    </cofactor>
</comment>
<evidence type="ECO:0000256" key="9">
    <source>
        <dbReference type="ARBA" id="ARBA00023235"/>
    </source>
</evidence>
<comment type="cofactor">
    <cofactor evidence="2">
        <name>Mn(2+)</name>
        <dbReference type="ChEBI" id="CHEBI:29035"/>
    </cofactor>
</comment>
<dbReference type="SUPFAM" id="SSF51366">
    <property type="entry name" value="Ribulose-phoshate binding barrel"/>
    <property type="match status" value="1"/>
</dbReference>
<dbReference type="AlphaFoldDB" id="A0A0R1VW13"/>
<evidence type="ECO:0000256" key="10">
    <source>
        <dbReference type="HAMAP-Rule" id="MF_02227"/>
    </source>
</evidence>
<dbReference type="GeneID" id="98318141"/>
<keyword evidence="13" id="KW-0464">Manganese</keyword>
<dbReference type="OrthoDB" id="1645589at2"/>
<evidence type="ECO:0000256" key="14">
    <source>
        <dbReference type="PIRSR" id="PIRSR001461-3"/>
    </source>
</evidence>
<comment type="function">
    <text evidence="10">Catalyzes the reversible epimerization of D-ribulose 5-phosphate to D-xylulose 5-phosphate.</text>
</comment>
<sequence length="219" mass="23780">MKIAPSILSANFADLGRDVKQVEEAGADYLHIDIMDGHFVPNLSFGLPIVQALRPVTRLPFDCHLMVTDPSTYIQPLSKAGATVIGFHAEATAHSYRIVQQIKQAGCQAEIVLNPGTSLATVEEILPLVDAVLLMTVNPGFGGQKFLPSVLKKIRRLAEIKQQQHYNFEIEVDGGINDQTISYCRQAGATVAVAGSFVFTADPAKQIQLLRQAAEAEQL</sequence>
<gene>
    <name evidence="10" type="primary">rpe</name>
    <name evidence="15" type="ORF">FC89_GL000075</name>
</gene>
<reference evidence="15 16" key="1">
    <citation type="journal article" date="2015" name="Genome Announc.">
        <title>Expanding the biotechnology potential of lactobacilli through comparative genomics of 213 strains and associated genera.</title>
        <authorList>
            <person name="Sun Z."/>
            <person name="Harris H.M."/>
            <person name="McCann A."/>
            <person name="Guo C."/>
            <person name="Argimon S."/>
            <person name="Zhang W."/>
            <person name="Yang X."/>
            <person name="Jeffery I.B."/>
            <person name="Cooney J.C."/>
            <person name="Kagawa T.F."/>
            <person name="Liu W."/>
            <person name="Song Y."/>
            <person name="Salvetti E."/>
            <person name="Wrobel A."/>
            <person name="Rasinkangas P."/>
            <person name="Parkhill J."/>
            <person name="Rea M.C."/>
            <person name="O'Sullivan O."/>
            <person name="Ritari J."/>
            <person name="Douillard F.P."/>
            <person name="Paul Ross R."/>
            <person name="Yang R."/>
            <person name="Briner A.E."/>
            <person name="Felis G.E."/>
            <person name="de Vos W.M."/>
            <person name="Barrangou R."/>
            <person name="Klaenhammer T.R."/>
            <person name="Caufield P.W."/>
            <person name="Cui Y."/>
            <person name="Zhang H."/>
            <person name="O'Toole P.W."/>
        </authorList>
    </citation>
    <scope>NUCLEOTIDE SEQUENCE [LARGE SCALE GENOMIC DNA]</scope>
    <source>
        <strain evidence="15 16">DSM 18630</strain>
    </source>
</reference>
<comment type="cofactor">
    <cofactor evidence="10 13">
        <name>a divalent metal cation</name>
        <dbReference type="ChEBI" id="CHEBI:60240"/>
    </cofactor>
    <text evidence="10 13">Binds 1 divalent metal cation per subunit.</text>
</comment>
<dbReference type="GO" id="GO:0019323">
    <property type="term" value="P:pentose catabolic process"/>
    <property type="evidence" value="ECO:0007669"/>
    <property type="project" value="UniProtKB-UniRule"/>
</dbReference>
<keyword evidence="8 10" id="KW-0479">Metal-binding</keyword>
<dbReference type="InterPro" id="IPR011060">
    <property type="entry name" value="RibuloseP-bd_barrel"/>
</dbReference>
<feature type="binding site" evidence="10 14">
    <location>
        <position position="64"/>
    </location>
    <ligand>
        <name>substrate</name>
    </ligand>
</feature>
<dbReference type="HAMAP" id="MF_02227">
    <property type="entry name" value="RPE"/>
    <property type="match status" value="1"/>
</dbReference>
<dbReference type="NCBIfam" id="NF004076">
    <property type="entry name" value="PRK05581.1-4"/>
    <property type="match status" value="1"/>
</dbReference>
<evidence type="ECO:0000256" key="4">
    <source>
        <dbReference type="ARBA" id="ARBA00001947"/>
    </source>
</evidence>
<dbReference type="PIRSF" id="PIRSF001461">
    <property type="entry name" value="RPE"/>
    <property type="match status" value="1"/>
</dbReference>
<keyword evidence="10 11" id="KW-0119">Carbohydrate metabolism</keyword>
<evidence type="ECO:0000256" key="5">
    <source>
        <dbReference type="ARBA" id="ARBA00001954"/>
    </source>
</evidence>
<name>A0A0R1VW13_9LACO</name>
<feature type="binding site" evidence="10 14">
    <location>
        <position position="6"/>
    </location>
    <ligand>
        <name>substrate</name>
    </ligand>
</feature>
<proteinExistence type="inferred from homology"/>
<feature type="binding site" evidence="14">
    <location>
        <position position="175"/>
    </location>
    <ligand>
        <name>substrate</name>
    </ligand>
</feature>
<dbReference type="FunFam" id="3.20.20.70:FF:000004">
    <property type="entry name" value="Ribulose-phosphate 3-epimerase"/>
    <property type="match status" value="1"/>
</dbReference>
<dbReference type="Proteomes" id="UP000051451">
    <property type="component" value="Unassembled WGS sequence"/>
</dbReference>
<dbReference type="CDD" id="cd00429">
    <property type="entry name" value="RPE"/>
    <property type="match status" value="1"/>
</dbReference>
<dbReference type="PROSITE" id="PS01085">
    <property type="entry name" value="RIBUL_P_3_EPIMER_1"/>
    <property type="match status" value="1"/>
</dbReference>
<dbReference type="GO" id="GO:0005737">
    <property type="term" value="C:cytoplasm"/>
    <property type="evidence" value="ECO:0007669"/>
    <property type="project" value="UniProtKB-ARBA"/>
</dbReference>
<dbReference type="InterPro" id="IPR000056">
    <property type="entry name" value="Ribul_P_3_epim-like"/>
</dbReference>
<evidence type="ECO:0000256" key="6">
    <source>
        <dbReference type="ARBA" id="ARBA00009541"/>
    </source>
</evidence>
<keyword evidence="13" id="KW-0170">Cobalt</keyword>
<feature type="binding site" evidence="10">
    <location>
        <begin position="173"/>
        <end position="175"/>
    </location>
    <ligand>
        <name>substrate</name>
    </ligand>
</feature>
<feature type="binding site" evidence="10 13">
    <location>
        <position position="64"/>
    </location>
    <ligand>
        <name>a divalent metal cation</name>
        <dbReference type="ChEBI" id="CHEBI:60240"/>
    </ligand>
</feature>
<comment type="cofactor">
    <cofactor evidence="3">
        <name>Co(2+)</name>
        <dbReference type="ChEBI" id="CHEBI:48828"/>
    </cofactor>
</comment>